<organism evidence="1 2">
    <name type="scientific">Lactobacillus bombicola</name>
    <dbReference type="NCBI Taxonomy" id="1505723"/>
    <lineage>
        <taxon>Bacteria</taxon>
        <taxon>Bacillati</taxon>
        <taxon>Bacillota</taxon>
        <taxon>Bacilli</taxon>
        <taxon>Lactobacillales</taxon>
        <taxon>Lactobacillaceae</taxon>
        <taxon>Lactobacillus</taxon>
    </lineage>
</organism>
<protein>
    <submittedName>
        <fullName evidence="1">Uncharacterized protein</fullName>
    </submittedName>
</protein>
<accession>A0A1I1RL80</accession>
<dbReference type="Proteomes" id="UP000199599">
    <property type="component" value="Unassembled WGS sequence"/>
</dbReference>
<evidence type="ECO:0000313" key="2">
    <source>
        <dbReference type="Proteomes" id="UP000199599"/>
    </source>
</evidence>
<dbReference type="EMBL" id="FOMN01000002">
    <property type="protein sequence ID" value="SFD35096.1"/>
    <property type="molecule type" value="Genomic_DNA"/>
</dbReference>
<proteinExistence type="predicted"/>
<gene>
    <name evidence="1" type="ORF">SAMN04487792_0411</name>
</gene>
<sequence>MTNIFLTNGFLRRTRMDIEDVHNLINSTKDDYIQIDNNLSGKTCKVLINKNTISTIEDMEH</sequence>
<name>A0A1I1RL80_9LACO</name>
<evidence type="ECO:0000313" key="1">
    <source>
        <dbReference type="EMBL" id="SFD35096.1"/>
    </source>
</evidence>
<reference evidence="2" key="1">
    <citation type="submission" date="2016-10" db="EMBL/GenBank/DDBJ databases">
        <authorList>
            <person name="Varghese N."/>
            <person name="Submissions S."/>
        </authorList>
    </citation>
    <scope>NUCLEOTIDE SEQUENCE [LARGE SCALE GENOMIC DNA]</scope>
    <source>
        <strain evidence="2">R-53102</strain>
    </source>
</reference>
<dbReference type="AlphaFoldDB" id="A0A1I1RL80"/>